<organism evidence="2 3">
    <name type="scientific">Hyalella azteca</name>
    <name type="common">Amphipod</name>
    <dbReference type="NCBI Taxonomy" id="294128"/>
    <lineage>
        <taxon>Eukaryota</taxon>
        <taxon>Metazoa</taxon>
        <taxon>Ecdysozoa</taxon>
        <taxon>Arthropoda</taxon>
        <taxon>Crustacea</taxon>
        <taxon>Multicrustacea</taxon>
        <taxon>Malacostraca</taxon>
        <taxon>Eumalacostraca</taxon>
        <taxon>Peracarida</taxon>
        <taxon>Amphipoda</taxon>
        <taxon>Senticaudata</taxon>
        <taxon>Talitrida</taxon>
        <taxon>Talitroidea</taxon>
        <taxon>Hyalellidae</taxon>
        <taxon>Hyalella</taxon>
    </lineage>
</organism>
<protein>
    <submittedName>
        <fullName evidence="3">Uncharacterized protein LOC125178792 isoform X1</fullName>
    </submittedName>
</protein>
<reference evidence="3" key="1">
    <citation type="submission" date="2025-08" db="UniProtKB">
        <authorList>
            <consortium name="RefSeq"/>
        </authorList>
    </citation>
    <scope>IDENTIFICATION</scope>
    <source>
        <tissue evidence="3">Whole organism</tissue>
    </source>
</reference>
<evidence type="ECO:0000313" key="2">
    <source>
        <dbReference type="Proteomes" id="UP000694843"/>
    </source>
</evidence>
<dbReference type="GeneID" id="125178792"/>
<dbReference type="OMA" id="WWERTNI"/>
<dbReference type="OrthoDB" id="204305at2759"/>
<name>A0A979FQG9_HYAAZ</name>
<feature type="signal peptide" evidence="1">
    <location>
        <begin position="1"/>
        <end position="28"/>
    </location>
</feature>
<dbReference type="Proteomes" id="UP000694843">
    <property type="component" value="Unplaced"/>
</dbReference>
<keyword evidence="2" id="KW-1185">Reference proteome</keyword>
<keyword evidence="1" id="KW-0732">Signal</keyword>
<dbReference type="KEGG" id="hazt:125178792"/>
<evidence type="ECO:0000313" key="3">
    <source>
        <dbReference type="RefSeq" id="XP_047739360.1"/>
    </source>
</evidence>
<dbReference type="RefSeq" id="XP_047739360.1">
    <property type="nucleotide sequence ID" value="XM_047883404.1"/>
</dbReference>
<sequence length="370" mass="42590">MFGNEKQRRKLLFAAPICLLVVFTLKQSQLLDSNSATFNYYWNNERASRRMLFRAKKDGLIAPPIYDDVELPWWERTNITSCSELTDNVKHPSHAVEHRVAPYNGSNFVPLSGSCGRRASLLGNKQKVVSFSVYGKNQKYYKGLVFIIRDIQKLYPGWNIRIHTLPKEHYSFFCPLLMKYPNLALCDAENLPEPLGDVSMLNPMLWRSSPMGDPQVERFIVRDSDAQMSEREVAAVNEWMASGKAVHLMRDHPAHDAPVMGGMFGVYQPPDMLHVFEDILDKLFVLHPANDQDNLARVMTRSFLDEHALQHSSFHCTSRRLGPSLPFPTQREGGFFVGNPWYRPEYCCEPLDKKCPKPCRPPQHPDWLYC</sequence>
<dbReference type="AlphaFoldDB" id="A0A979FQG9"/>
<proteinExistence type="predicted"/>
<evidence type="ECO:0000256" key="1">
    <source>
        <dbReference type="SAM" id="SignalP"/>
    </source>
</evidence>
<feature type="chain" id="PRO_5037264706" evidence="1">
    <location>
        <begin position="29"/>
        <end position="370"/>
    </location>
</feature>
<accession>A0A979FQG9</accession>
<gene>
    <name evidence="3" type="primary">LOC125178792</name>
</gene>